<evidence type="ECO:0000313" key="2">
    <source>
        <dbReference type="Proteomes" id="UP000014264"/>
    </source>
</evidence>
<dbReference type="InterPro" id="IPR027417">
    <property type="entry name" value="P-loop_NTPase"/>
</dbReference>
<comment type="caution">
    <text evidence="1">The sequence shown here is derived from an EMBL/GenBank/DDBJ whole genome shotgun (WGS) entry which is preliminary data.</text>
</comment>
<protein>
    <submittedName>
        <fullName evidence="1">Phage nucleotide-binding protein</fullName>
    </submittedName>
</protein>
<evidence type="ECO:0000313" key="1">
    <source>
        <dbReference type="EMBL" id="EPC62733.1"/>
    </source>
</evidence>
<gene>
    <name evidence="1" type="ORF">Lpp14_06805</name>
</gene>
<dbReference type="SUPFAM" id="SSF52540">
    <property type="entry name" value="P-loop containing nucleoside triphosphate hydrolases"/>
    <property type="match status" value="1"/>
</dbReference>
<dbReference type="NCBIfam" id="TIGR01618">
    <property type="entry name" value="phage_P_loop"/>
    <property type="match status" value="1"/>
</dbReference>
<accession>A0A829GRA8</accession>
<reference evidence="1 2" key="1">
    <citation type="journal article" date="2013" name="PLoS ONE">
        <title>Lactobacillus paracasei comparative genomics: towards species pan-genome definition and exploitation of diversity.</title>
        <authorList>
            <person name="Smokvina T."/>
            <person name="Wels M."/>
            <person name="Polka J."/>
            <person name="Chervaux C."/>
            <person name="Brisse S."/>
            <person name="Boekhorst J."/>
            <person name="van Hylckama Vlieg J.E."/>
            <person name="Siezen R.J."/>
        </authorList>
    </citation>
    <scope>NUCLEOTIDE SEQUENCE [LARGE SCALE GENOMIC DNA]</scope>
    <source>
        <strain evidence="1 2">Lpp14</strain>
    </source>
</reference>
<dbReference type="EMBL" id="ANJZ01000167">
    <property type="protein sequence ID" value="EPC62733.1"/>
    <property type="molecule type" value="Genomic_DNA"/>
</dbReference>
<dbReference type="Pfam" id="PF13479">
    <property type="entry name" value="AAA_24"/>
    <property type="match status" value="1"/>
</dbReference>
<sequence>MKVTSASKLSRTKNWRIVIYGKPGVGKTSSVKFLKGKTLVLSLDNSQRVLSGLPNVDVWKDPDLPEEEDELSFDREHPSDSIVKFMRDEKEICDKYDNLVIDNVSSLQKDWFVEQGRKSKNGIRNEIGDYSSWTNYFARIITSIYLFRNINILVTAWEGVEEVTADSGQSFQRYTPELRDSVRDGFLGLSNIVGRVVINPSTGGHGVILEGNDTVFAKNQIDTRKSSAIEDLFKFGGDSDVSASSLPEGVS</sequence>
<name>A0A829GRA8_LACPA</name>
<proteinExistence type="predicted"/>
<dbReference type="AlphaFoldDB" id="A0A829GRA8"/>
<organism evidence="1 2">
    <name type="scientific">Lacticaseibacillus paracasei subsp. paracasei Lpp14</name>
    <dbReference type="NCBI Taxonomy" id="1256204"/>
    <lineage>
        <taxon>Bacteria</taxon>
        <taxon>Bacillati</taxon>
        <taxon>Bacillota</taxon>
        <taxon>Bacilli</taxon>
        <taxon>Lactobacillales</taxon>
        <taxon>Lactobacillaceae</taxon>
        <taxon>Lacticaseibacillus</taxon>
    </lineage>
</organism>
<dbReference type="InterPro" id="IPR006505">
    <property type="entry name" value="Phage_nucleotide-bp"/>
</dbReference>
<dbReference type="Proteomes" id="UP000014264">
    <property type="component" value="Unassembled WGS sequence"/>
</dbReference>